<feature type="chain" id="PRO_5039633656" evidence="5">
    <location>
        <begin position="21"/>
        <end position="567"/>
    </location>
</feature>
<dbReference type="InterPro" id="IPR013686">
    <property type="entry name" value="Polypept-transport_assoc_ShlB"/>
</dbReference>
<evidence type="ECO:0000313" key="8">
    <source>
        <dbReference type="EMBL" id="BBB92046.1"/>
    </source>
</evidence>
<evidence type="ECO:0000256" key="1">
    <source>
        <dbReference type="ARBA" id="ARBA00022452"/>
    </source>
</evidence>
<keyword evidence="9" id="KW-1185">Reference proteome</keyword>
<protein>
    <submittedName>
        <fullName evidence="8">Heme/hemopexin transporter protein HuxB</fullName>
    </submittedName>
</protein>
<keyword evidence="3" id="KW-0998">Cell outer membrane</keyword>
<name>A0A348ALU8_9FIRM</name>
<accession>A0A348ALU8</accession>
<gene>
    <name evidence="8" type="primary">hxuB_2</name>
    <name evidence="8" type="ORF">MAMMFC1_02731</name>
</gene>
<evidence type="ECO:0000259" key="6">
    <source>
        <dbReference type="Pfam" id="PF03865"/>
    </source>
</evidence>
<dbReference type="Pfam" id="PF08479">
    <property type="entry name" value="POTRA_2"/>
    <property type="match status" value="1"/>
</dbReference>
<dbReference type="Gene3D" id="2.40.160.50">
    <property type="entry name" value="membrane protein fhac: a member of the omp85/tpsb transporter family"/>
    <property type="match status" value="1"/>
</dbReference>
<dbReference type="KEGG" id="mana:MAMMFC1_02731"/>
<dbReference type="PANTHER" id="PTHR34597">
    <property type="entry name" value="SLR1661 PROTEIN"/>
    <property type="match status" value="1"/>
</dbReference>
<evidence type="ECO:0000256" key="2">
    <source>
        <dbReference type="ARBA" id="ARBA00022692"/>
    </source>
</evidence>
<evidence type="ECO:0000256" key="3">
    <source>
        <dbReference type="ARBA" id="ARBA00023237"/>
    </source>
</evidence>
<evidence type="ECO:0000256" key="4">
    <source>
        <dbReference type="SAM" id="MobiDB-lite"/>
    </source>
</evidence>
<dbReference type="GO" id="GO:0046819">
    <property type="term" value="P:protein secretion by the type V secretion system"/>
    <property type="evidence" value="ECO:0007669"/>
    <property type="project" value="TreeGrafter"/>
</dbReference>
<feature type="signal peptide" evidence="5">
    <location>
        <begin position="1"/>
        <end position="20"/>
    </location>
</feature>
<feature type="domain" description="Haemolysin activator HlyB C-terminal" evidence="6">
    <location>
        <begin position="210"/>
        <end position="527"/>
    </location>
</feature>
<keyword evidence="2" id="KW-0812">Transmembrane</keyword>
<dbReference type="Pfam" id="PF03865">
    <property type="entry name" value="ShlB"/>
    <property type="match status" value="1"/>
</dbReference>
<organism evidence="8 9">
    <name type="scientific">Methylomusa anaerophila</name>
    <dbReference type="NCBI Taxonomy" id="1930071"/>
    <lineage>
        <taxon>Bacteria</taxon>
        <taxon>Bacillati</taxon>
        <taxon>Bacillota</taxon>
        <taxon>Negativicutes</taxon>
        <taxon>Selenomonadales</taxon>
        <taxon>Sporomusaceae</taxon>
        <taxon>Methylomusa</taxon>
    </lineage>
</organism>
<evidence type="ECO:0000313" key="9">
    <source>
        <dbReference type="Proteomes" id="UP000276437"/>
    </source>
</evidence>
<keyword evidence="5" id="KW-0732">Signal</keyword>
<proteinExistence type="predicted"/>
<sequence>MRIKQVAVGTLLSLSLTGWAVLAAFAQAPDAGKIGQSVKQAPPNLPLSPPAKLDISPTEEQVSDTTSENELTVITVRGFHIAGQTVYSEKELLALVKEAVGQELTLQDLHNVAARITKYYRRHGYLVAAAYIPAQDVTDGIVRIDIREGRYGKIQFSGDLPVSEQTIRRALGVKSGQIIAENALERGMLSLNDIPGLTARGTLTVGDTTGTSDLIIKIQKARTVSGSLTVNNFANSFTGKNQLSFNTNFYNLSGSGDLAAIRGDATGPGLTNGKISYTAPGGIPGLSFGAAYARMHYKLGDDFASLDASGYSTSTLLSANYVLNRSRDHNLYAQIGYEGKRLQDKVNASGTVTDKKADTITISITGDSQDKFAGGGISSYSLAHTWGNLDIMSADAKTNDDITAQTSGRFEKTTLNIIRLQRIADRVSLYSCLTGQLAGKNLESSEKIILGGANGVRAYPQGEASGDEGYLATCELRYLLPLPQDKTGIFQLIGFYDTGKVTLNKNLWPGYSGVNSRTLAGAGVGLQYVKPGHYFLRVDYAKKIGRGEAQSDTDKNGRLWVQMINYF</sequence>
<dbReference type="Proteomes" id="UP000276437">
    <property type="component" value="Chromosome"/>
</dbReference>
<dbReference type="Gene3D" id="3.10.20.310">
    <property type="entry name" value="membrane protein fhac"/>
    <property type="match status" value="1"/>
</dbReference>
<reference evidence="8 9" key="1">
    <citation type="journal article" date="2018" name="Int. J. Syst. Evol. Microbiol.">
        <title>Methylomusa anaerophila gen. nov., sp. nov., an anaerobic methanol-utilizing bacterium isolated from a microbial fuel cell.</title>
        <authorList>
            <person name="Amano N."/>
            <person name="Yamamuro A."/>
            <person name="Miyahara M."/>
            <person name="Kouzuma A."/>
            <person name="Abe T."/>
            <person name="Watanabe K."/>
        </authorList>
    </citation>
    <scope>NUCLEOTIDE SEQUENCE [LARGE SCALE GENOMIC DNA]</scope>
    <source>
        <strain evidence="8 9">MMFC1</strain>
    </source>
</reference>
<feature type="domain" description="Polypeptide-transport-associated ShlB-type" evidence="7">
    <location>
        <begin position="75"/>
        <end position="149"/>
    </location>
</feature>
<keyword evidence="1" id="KW-0472">Membrane</keyword>
<dbReference type="GO" id="GO:0008320">
    <property type="term" value="F:protein transmembrane transporter activity"/>
    <property type="evidence" value="ECO:0007669"/>
    <property type="project" value="TreeGrafter"/>
</dbReference>
<dbReference type="OrthoDB" id="596066at2"/>
<keyword evidence="1" id="KW-1134">Transmembrane beta strand</keyword>
<dbReference type="EMBL" id="AP018449">
    <property type="protein sequence ID" value="BBB92046.1"/>
    <property type="molecule type" value="Genomic_DNA"/>
</dbReference>
<dbReference type="RefSeq" id="WP_126308991.1">
    <property type="nucleotide sequence ID" value="NZ_AP018449.1"/>
</dbReference>
<evidence type="ECO:0000256" key="5">
    <source>
        <dbReference type="SAM" id="SignalP"/>
    </source>
</evidence>
<evidence type="ECO:0000259" key="7">
    <source>
        <dbReference type="Pfam" id="PF08479"/>
    </source>
</evidence>
<dbReference type="InterPro" id="IPR051544">
    <property type="entry name" value="TPS_OM_transporter"/>
</dbReference>
<feature type="region of interest" description="Disordered" evidence="4">
    <location>
        <begin position="36"/>
        <end position="66"/>
    </location>
</feature>
<dbReference type="InterPro" id="IPR005565">
    <property type="entry name" value="Hemolysn_activator_HlyB_C"/>
</dbReference>
<dbReference type="PANTHER" id="PTHR34597:SF1">
    <property type="entry name" value="HEME_HEMOPEXIN TRANSPORTER PROTEIN HUXB"/>
    <property type="match status" value="1"/>
</dbReference>
<dbReference type="GO" id="GO:0098046">
    <property type="term" value="C:type V protein secretion system complex"/>
    <property type="evidence" value="ECO:0007669"/>
    <property type="project" value="TreeGrafter"/>
</dbReference>
<dbReference type="AlphaFoldDB" id="A0A348ALU8"/>